<comment type="caution">
    <text evidence="2">The sequence shown here is derived from an EMBL/GenBank/DDBJ whole genome shotgun (WGS) entry which is preliminary data.</text>
</comment>
<evidence type="ECO:0000259" key="1">
    <source>
        <dbReference type="Pfam" id="PF03432"/>
    </source>
</evidence>
<sequence>MIGKASLGSYAKGLIEYCYYDKHVSAKMRQRLDEQDVRGELVYIQNLGIKMHVDGKLDLEYLINQFTSNHMQNTNLKKFMWHQSFSFAPGEKPGNETIAEISTEFARDFGFEQNQMLVFKHEDTANVHFHVRP</sequence>
<reference evidence="3" key="1">
    <citation type="journal article" date="2019" name="Int. J. Syst. Evol. Microbiol.">
        <title>The Global Catalogue of Microorganisms (GCM) 10K type strain sequencing project: providing services to taxonomists for standard genome sequencing and annotation.</title>
        <authorList>
            <consortium name="The Broad Institute Genomics Platform"/>
            <consortium name="The Broad Institute Genome Sequencing Center for Infectious Disease"/>
            <person name="Wu L."/>
            <person name="Ma J."/>
        </authorList>
    </citation>
    <scope>NUCLEOTIDE SEQUENCE [LARGE SCALE GENOMIC DNA]</scope>
    <source>
        <strain evidence="3">CGMCC 1.15288</strain>
    </source>
</reference>
<proteinExistence type="predicted"/>
<protein>
    <recommendedName>
        <fullName evidence="1">MobA/VirD2-like nuclease domain-containing protein</fullName>
    </recommendedName>
</protein>
<name>A0ABQ1YHZ2_9BACT</name>
<dbReference type="RefSeq" id="WP_229221340.1">
    <property type="nucleotide sequence ID" value="NZ_BMIA01000001.1"/>
</dbReference>
<dbReference type="Pfam" id="PF03432">
    <property type="entry name" value="Relaxase"/>
    <property type="match status" value="1"/>
</dbReference>
<accession>A0ABQ1YHZ2</accession>
<dbReference type="InterPro" id="IPR005094">
    <property type="entry name" value="Endonuclease_MobA/VirD2"/>
</dbReference>
<dbReference type="EMBL" id="BMIA01000001">
    <property type="protein sequence ID" value="GGH24910.1"/>
    <property type="molecule type" value="Genomic_DNA"/>
</dbReference>
<evidence type="ECO:0000313" key="3">
    <source>
        <dbReference type="Proteomes" id="UP000600214"/>
    </source>
</evidence>
<dbReference type="Proteomes" id="UP000600214">
    <property type="component" value="Unassembled WGS sequence"/>
</dbReference>
<feature type="domain" description="MobA/VirD2-like nuclease" evidence="1">
    <location>
        <begin position="57"/>
        <end position="131"/>
    </location>
</feature>
<keyword evidence="3" id="KW-1185">Reference proteome</keyword>
<organism evidence="2 3">
    <name type="scientific">Dyadobacter endophyticus</name>
    <dbReference type="NCBI Taxonomy" id="1749036"/>
    <lineage>
        <taxon>Bacteria</taxon>
        <taxon>Pseudomonadati</taxon>
        <taxon>Bacteroidota</taxon>
        <taxon>Cytophagia</taxon>
        <taxon>Cytophagales</taxon>
        <taxon>Spirosomataceae</taxon>
        <taxon>Dyadobacter</taxon>
    </lineage>
</organism>
<evidence type="ECO:0000313" key="2">
    <source>
        <dbReference type="EMBL" id="GGH24910.1"/>
    </source>
</evidence>
<gene>
    <name evidence="2" type="ORF">GCM10007423_08730</name>
</gene>